<name>A0A543CZ36_9PSEU</name>
<dbReference type="Proteomes" id="UP000315677">
    <property type="component" value="Unassembled WGS sequence"/>
</dbReference>
<sequence length="88" mass="9172">MPFLPTTALLATAADLSGTGILTLAGAGLLVAWILSLLLHPFTACSSCKGTPRSYGAIATRSFRLCPACGGSGRQLRIGARIWPQNRD</sequence>
<keyword evidence="3" id="KW-1185">Reference proteome</keyword>
<comment type="caution">
    <text evidence="2">The sequence shown here is derived from an EMBL/GenBank/DDBJ whole genome shotgun (WGS) entry which is preliminary data.</text>
</comment>
<proteinExistence type="predicted"/>
<dbReference type="RefSeq" id="WP_142064166.1">
    <property type="nucleotide sequence ID" value="NZ_VFPA01000007.1"/>
</dbReference>
<evidence type="ECO:0000256" key="1">
    <source>
        <dbReference type="SAM" id="Phobius"/>
    </source>
</evidence>
<evidence type="ECO:0000313" key="3">
    <source>
        <dbReference type="Proteomes" id="UP000315677"/>
    </source>
</evidence>
<dbReference type="OrthoDB" id="3830147at2"/>
<protein>
    <submittedName>
        <fullName evidence="2">Uncharacterized protein</fullName>
    </submittedName>
</protein>
<evidence type="ECO:0000313" key="2">
    <source>
        <dbReference type="EMBL" id="TQM02311.1"/>
    </source>
</evidence>
<reference evidence="2 3" key="1">
    <citation type="submission" date="2019-06" db="EMBL/GenBank/DDBJ databases">
        <title>Sequencing the genomes of 1000 actinobacteria strains.</title>
        <authorList>
            <person name="Klenk H.-P."/>
        </authorList>
    </citation>
    <scope>NUCLEOTIDE SEQUENCE [LARGE SCALE GENOMIC DNA]</scope>
    <source>
        <strain evidence="2 3">DSM 45301</strain>
    </source>
</reference>
<keyword evidence="1" id="KW-0812">Transmembrane</keyword>
<gene>
    <name evidence="2" type="ORF">FB558_8177</name>
</gene>
<dbReference type="EMBL" id="VFPA01000007">
    <property type="protein sequence ID" value="TQM02311.1"/>
    <property type="molecule type" value="Genomic_DNA"/>
</dbReference>
<dbReference type="AlphaFoldDB" id="A0A543CZ36"/>
<feature type="transmembrane region" description="Helical" evidence="1">
    <location>
        <begin position="20"/>
        <end position="39"/>
    </location>
</feature>
<keyword evidence="1" id="KW-0472">Membrane</keyword>
<accession>A0A543CZ36</accession>
<keyword evidence="1" id="KW-1133">Transmembrane helix</keyword>
<organism evidence="2 3">
    <name type="scientific">Pseudonocardia kunmingensis</name>
    <dbReference type="NCBI Taxonomy" id="630975"/>
    <lineage>
        <taxon>Bacteria</taxon>
        <taxon>Bacillati</taxon>
        <taxon>Actinomycetota</taxon>
        <taxon>Actinomycetes</taxon>
        <taxon>Pseudonocardiales</taxon>
        <taxon>Pseudonocardiaceae</taxon>
        <taxon>Pseudonocardia</taxon>
    </lineage>
</organism>